<reference evidence="1 2" key="1">
    <citation type="submission" date="2022-02" db="EMBL/GenBank/DDBJ databases">
        <title>Shinella B3.7 sp. nov., isolated from Sediment (Zhairuo Island).</title>
        <authorList>
            <person name="Chen G."/>
        </authorList>
    </citation>
    <scope>NUCLEOTIDE SEQUENCE [LARGE SCALE GENOMIC DNA]</scope>
    <source>
        <strain evidence="1 2">B3.7</strain>
    </source>
</reference>
<sequence>MIELDMQRTKTKLVSADRPIDAKLTIFANRPLKVGAFRTAPAYADDPLQHDFRIGVSPHWR</sequence>
<keyword evidence="2" id="KW-1185">Reference proteome</keyword>
<proteinExistence type="predicted"/>
<evidence type="ECO:0000313" key="2">
    <source>
        <dbReference type="Proteomes" id="UP001201844"/>
    </source>
</evidence>
<dbReference type="RefSeq" id="WP_241595670.1">
    <property type="nucleotide sequence ID" value="NZ_JAKVIN010000001.1"/>
</dbReference>
<protein>
    <submittedName>
        <fullName evidence="1">Uncharacterized protein</fullName>
    </submittedName>
</protein>
<accession>A0ABT0CG50</accession>
<dbReference type="Proteomes" id="UP001201844">
    <property type="component" value="Unassembled WGS sequence"/>
</dbReference>
<dbReference type="EMBL" id="JAKVIN010000001">
    <property type="protein sequence ID" value="MCJ8147590.1"/>
    <property type="molecule type" value="Genomic_DNA"/>
</dbReference>
<evidence type="ECO:0000313" key="1">
    <source>
        <dbReference type="EMBL" id="MCJ8147590.1"/>
    </source>
</evidence>
<comment type="caution">
    <text evidence="1">The sequence shown here is derived from an EMBL/GenBank/DDBJ whole genome shotgun (WGS) entry which is preliminary data.</text>
</comment>
<name>A0ABT0CG50_9HYPH</name>
<organism evidence="1 2">
    <name type="scientific">Shinella sedimenti</name>
    <dbReference type="NCBI Taxonomy" id="2919913"/>
    <lineage>
        <taxon>Bacteria</taxon>
        <taxon>Pseudomonadati</taxon>
        <taxon>Pseudomonadota</taxon>
        <taxon>Alphaproteobacteria</taxon>
        <taxon>Hyphomicrobiales</taxon>
        <taxon>Rhizobiaceae</taxon>
        <taxon>Shinella</taxon>
    </lineage>
</organism>
<gene>
    <name evidence="1" type="ORF">MKI86_00370</name>
</gene>